<organism evidence="1 2">
    <name type="scientific">Sesamum alatum</name>
    <dbReference type="NCBI Taxonomy" id="300844"/>
    <lineage>
        <taxon>Eukaryota</taxon>
        <taxon>Viridiplantae</taxon>
        <taxon>Streptophyta</taxon>
        <taxon>Embryophyta</taxon>
        <taxon>Tracheophyta</taxon>
        <taxon>Spermatophyta</taxon>
        <taxon>Magnoliopsida</taxon>
        <taxon>eudicotyledons</taxon>
        <taxon>Gunneridae</taxon>
        <taxon>Pentapetalae</taxon>
        <taxon>asterids</taxon>
        <taxon>lamiids</taxon>
        <taxon>Lamiales</taxon>
        <taxon>Pedaliaceae</taxon>
        <taxon>Sesamum</taxon>
    </lineage>
</organism>
<dbReference type="Proteomes" id="UP001293254">
    <property type="component" value="Unassembled WGS sequence"/>
</dbReference>
<reference evidence="1" key="2">
    <citation type="journal article" date="2024" name="Plant">
        <title>Genomic evolution and insights into agronomic trait innovations of Sesamum species.</title>
        <authorList>
            <person name="Miao H."/>
            <person name="Wang L."/>
            <person name="Qu L."/>
            <person name="Liu H."/>
            <person name="Sun Y."/>
            <person name="Le M."/>
            <person name="Wang Q."/>
            <person name="Wei S."/>
            <person name="Zheng Y."/>
            <person name="Lin W."/>
            <person name="Duan Y."/>
            <person name="Cao H."/>
            <person name="Xiong S."/>
            <person name="Wang X."/>
            <person name="Wei L."/>
            <person name="Li C."/>
            <person name="Ma Q."/>
            <person name="Ju M."/>
            <person name="Zhao R."/>
            <person name="Li G."/>
            <person name="Mu C."/>
            <person name="Tian Q."/>
            <person name="Mei H."/>
            <person name="Zhang T."/>
            <person name="Gao T."/>
            <person name="Zhang H."/>
        </authorList>
    </citation>
    <scope>NUCLEOTIDE SEQUENCE</scope>
    <source>
        <strain evidence="1">3651</strain>
    </source>
</reference>
<dbReference type="AlphaFoldDB" id="A0AAE2CB15"/>
<proteinExistence type="predicted"/>
<sequence>MNALRGIAGSPPLVVVPKPYVEVPTTDDMVSAPWSPYLALHRAFGRSKVWRDWSAVTTRSPSEENAVKRSLLETFSSYAFEAYAAAAARDTKRRERHISFLTLNRRF</sequence>
<keyword evidence="2" id="KW-1185">Reference proteome</keyword>
<accession>A0AAE2CB15</accession>
<gene>
    <name evidence="1" type="ORF">Salat_2662100</name>
</gene>
<reference evidence="1" key="1">
    <citation type="submission" date="2020-06" db="EMBL/GenBank/DDBJ databases">
        <authorList>
            <person name="Li T."/>
            <person name="Hu X."/>
            <person name="Zhang T."/>
            <person name="Song X."/>
            <person name="Zhang H."/>
            <person name="Dai N."/>
            <person name="Sheng W."/>
            <person name="Hou X."/>
            <person name="Wei L."/>
        </authorList>
    </citation>
    <scope>NUCLEOTIDE SEQUENCE</scope>
    <source>
        <strain evidence="1">3651</strain>
        <tissue evidence="1">Leaf</tissue>
    </source>
</reference>
<evidence type="ECO:0000313" key="2">
    <source>
        <dbReference type="Proteomes" id="UP001293254"/>
    </source>
</evidence>
<protein>
    <submittedName>
        <fullName evidence="1">Uncharacterized protein</fullName>
    </submittedName>
</protein>
<name>A0AAE2CB15_9LAMI</name>
<dbReference type="EMBL" id="JACGWO010000011">
    <property type="protein sequence ID" value="KAK4415547.1"/>
    <property type="molecule type" value="Genomic_DNA"/>
</dbReference>
<comment type="caution">
    <text evidence="1">The sequence shown here is derived from an EMBL/GenBank/DDBJ whole genome shotgun (WGS) entry which is preliminary data.</text>
</comment>
<evidence type="ECO:0000313" key="1">
    <source>
        <dbReference type="EMBL" id="KAK4415547.1"/>
    </source>
</evidence>